<sequence>MESSLPRGTGSTSVISDRRVRRQVIRQETGARLVGFGQHPQPPRAVRRSPARALTR</sequence>
<feature type="region of interest" description="Disordered" evidence="1">
    <location>
        <begin position="31"/>
        <end position="56"/>
    </location>
</feature>
<feature type="compositionally biased region" description="Basic residues" evidence="1">
    <location>
        <begin position="45"/>
        <end position="56"/>
    </location>
</feature>
<evidence type="ECO:0000256" key="1">
    <source>
        <dbReference type="SAM" id="MobiDB-lite"/>
    </source>
</evidence>
<accession>A0A7U9E2F9</accession>
<organism evidence="2 3">
    <name type="scientific">Streptomyces lividans 1326</name>
    <dbReference type="NCBI Taxonomy" id="1200984"/>
    <lineage>
        <taxon>Bacteria</taxon>
        <taxon>Bacillati</taxon>
        <taxon>Actinomycetota</taxon>
        <taxon>Actinomycetes</taxon>
        <taxon>Kitasatosporales</taxon>
        <taxon>Streptomycetaceae</taxon>
        <taxon>Streptomyces</taxon>
    </lineage>
</organism>
<evidence type="ECO:0000313" key="2">
    <source>
        <dbReference type="EMBL" id="EOY51623.1"/>
    </source>
</evidence>
<feature type="region of interest" description="Disordered" evidence="1">
    <location>
        <begin position="1"/>
        <end position="20"/>
    </location>
</feature>
<dbReference type="Proteomes" id="UP000014062">
    <property type="component" value="Chromosome"/>
</dbReference>
<protein>
    <submittedName>
        <fullName evidence="2">Uncharacterized protein</fullName>
    </submittedName>
</protein>
<dbReference type="AlphaFoldDB" id="A0A7U9E2F9"/>
<reference evidence="3" key="1">
    <citation type="journal article" date="2013" name="Genome Biol. Evol.">
        <title>The genome sequence of Streptomyces lividans 66 reveals a novel tRNA-dependent peptide biosynthetic system within a metal-related genomic island.</title>
        <authorList>
            <person name="Cruz-Morales P."/>
            <person name="Vijgenboom E."/>
            <person name="Iruegas-Bocardo F."/>
            <person name="Girard G."/>
            <person name="Yanez-Guerra L.A."/>
            <person name="Ramos-Aboites H.E."/>
            <person name="Pernodet J.L."/>
            <person name="Anne J."/>
            <person name="van Wezel G.P."/>
            <person name="Barona-Gomez F."/>
        </authorList>
    </citation>
    <scope>NUCLEOTIDE SEQUENCE [LARGE SCALE GENOMIC DNA]</scope>
    <source>
        <strain evidence="3">1326</strain>
    </source>
</reference>
<evidence type="ECO:0000313" key="3">
    <source>
        <dbReference type="Proteomes" id="UP000014062"/>
    </source>
</evidence>
<dbReference type="EMBL" id="CM001889">
    <property type="protein sequence ID" value="EOY51623.1"/>
    <property type="molecule type" value="Genomic_DNA"/>
</dbReference>
<name>A0A7U9E2F9_STRLI</name>
<proteinExistence type="predicted"/>
<gene>
    <name evidence="2" type="ORF">SLI_6918</name>
</gene>